<protein>
    <submittedName>
        <fullName evidence="10">Polar amino acid transport system ATP-binding protein</fullName>
    </submittedName>
</protein>
<evidence type="ECO:0000256" key="2">
    <source>
        <dbReference type="ARBA" id="ARBA00005417"/>
    </source>
</evidence>
<evidence type="ECO:0000259" key="9">
    <source>
        <dbReference type="PROSITE" id="PS50893"/>
    </source>
</evidence>
<dbReference type="OrthoDB" id="9804199at2"/>
<dbReference type="SUPFAM" id="SSF52540">
    <property type="entry name" value="P-loop containing nucleoside triphosphate hydrolases"/>
    <property type="match status" value="1"/>
</dbReference>
<keyword evidence="5" id="KW-0547">Nucleotide-binding</keyword>
<dbReference type="CDD" id="cd03262">
    <property type="entry name" value="ABC_HisP_GlnQ"/>
    <property type="match status" value="1"/>
</dbReference>
<dbReference type="PROSITE" id="PS00211">
    <property type="entry name" value="ABC_TRANSPORTER_1"/>
    <property type="match status" value="1"/>
</dbReference>
<reference evidence="11" key="1">
    <citation type="submission" date="2016-10" db="EMBL/GenBank/DDBJ databases">
        <authorList>
            <person name="Varghese N."/>
            <person name="Submissions S."/>
        </authorList>
    </citation>
    <scope>NUCLEOTIDE SEQUENCE [LARGE SCALE GENOMIC DNA]</scope>
    <source>
        <strain evidence="11">DSM 26348</strain>
    </source>
</reference>
<feature type="domain" description="ABC transporter" evidence="9">
    <location>
        <begin position="2"/>
        <end position="241"/>
    </location>
</feature>
<evidence type="ECO:0000256" key="4">
    <source>
        <dbReference type="ARBA" id="ARBA00022475"/>
    </source>
</evidence>
<dbReference type="InterPro" id="IPR030679">
    <property type="entry name" value="ABC_ATPase_HisP-typ"/>
</dbReference>
<dbReference type="Proteomes" id="UP000199518">
    <property type="component" value="Unassembled WGS sequence"/>
</dbReference>
<dbReference type="GO" id="GO:0005886">
    <property type="term" value="C:plasma membrane"/>
    <property type="evidence" value="ECO:0007669"/>
    <property type="project" value="UniProtKB-SubCell"/>
</dbReference>
<evidence type="ECO:0000256" key="8">
    <source>
        <dbReference type="ARBA" id="ARBA00023136"/>
    </source>
</evidence>
<dbReference type="RefSeq" id="WP_092047344.1">
    <property type="nucleotide sequence ID" value="NZ_FOQD01000001.1"/>
</dbReference>
<dbReference type="Gene3D" id="3.40.50.300">
    <property type="entry name" value="P-loop containing nucleotide triphosphate hydrolases"/>
    <property type="match status" value="1"/>
</dbReference>
<name>A0A1I3BAS7_9PLAN</name>
<dbReference type="AlphaFoldDB" id="A0A1I3BAS7"/>
<comment type="similarity">
    <text evidence="2">Belongs to the ABC transporter superfamily.</text>
</comment>
<dbReference type="PROSITE" id="PS50893">
    <property type="entry name" value="ABC_TRANSPORTER_2"/>
    <property type="match status" value="1"/>
</dbReference>
<keyword evidence="7" id="KW-0029">Amino-acid transport</keyword>
<dbReference type="PIRSF" id="PIRSF039085">
    <property type="entry name" value="ABC_ATPase_HisP"/>
    <property type="match status" value="1"/>
</dbReference>
<keyword evidence="8" id="KW-0472">Membrane</keyword>
<evidence type="ECO:0000256" key="7">
    <source>
        <dbReference type="ARBA" id="ARBA00022970"/>
    </source>
</evidence>
<keyword evidence="4" id="KW-1003">Cell membrane</keyword>
<dbReference type="InterPro" id="IPR017871">
    <property type="entry name" value="ABC_transporter-like_CS"/>
</dbReference>
<dbReference type="PANTHER" id="PTHR43166">
    <property type="entry name" value="AMINO ACID IMPORT ATP-BINDING PROTEIN"/>
    <property type="match status" value="1"/>
</dbReference>
<dbReference type="InterPro" id="IPR050086">
    <property type="entry name" value="MetN_ABC_transporter-like"/>
</dbReference>
<evidence type="ECO:0000256" key="3">
    <source>
        <dbReference type="ARBA" id="ARBA00022448"/>
    </source>
</evidence>
<keyword evidence="11" id="KW-1185">Reference proteome</keyword>
<evidence type="ECO:0000256" key="5">
    <source>
        <dbReference type="ARBA" id="ARBA00022741"/>
    </source>
</evidence>
<evidence type="ECO:0000313" key="10">
    <source>
        <dbReference type="EMBL" id="SFH59415.1"/>
    </source>
</evidence>
<evidence type="ECO:0000256" key="1">
    <source>
        <dbReference type="ARBA" id="ARBA00004202"/>
    </source>
</evidence>
<dbReference type="GO" id="GO:0005524">
    <property type="term" value="F:ATP binding"/>
    <property type="evidence" value="ECO:0007669"/>
    <property type="project" value="UniProtKB-KW"/>
</dbReference>
<dbReference type="EMBL" id="FOQD01000001">
    <property type="protein sequence ID" value="SFH59415.1"/>
    <property type="molecule type" value="Genomic_DNA"/>
</dbReference>
<dbReference type="InterPro" id="IPR003593">
    <property type="entry name" value="AAA+_ATPase"/>
</dbReference>
<dbReference type="SMART" id="SM00382">
    <property type="entry name" value="AAA"/>
    <property type="match status" value="1"/>
</dbReference>
<organism evidence="10 11">
    <name type="scientific">Planctomicrobium piriforme</name>
    <dbReference type="NCBI Taxonomy" id="1576369"/>
    <lineage>
        <taxon>Bacteria</taxon>
        <taxon>Pseudomonadati</taxon>
        <taxon>Planctomycetota</taxon>
        <taxon>Planctomycetia</taxon>
        <taxon>Planctomycetales</taxon>
        <taxon>Planctomycetaceae</taxon>
        <taxon>Planctomicrobium</taxon>
    </lineage>
</organism>
<dbReference type="Pfam" id="PF00005">
    <property type="entry name" value="ABC_tran"/>
    <property type="match status" value="1"/>
</dbReference>
<evidence type="ECO:0000256" key="6">
    <source>
        <dbReference type="ARBA" id="ARBA00022840"/>
    </source>
</evidence>
<dbReference type="InterPro" id="IPR027417">
    <property type="entry name" value="P-loop_NTPase"/>
</dbReference>
<proteinExistence type="inferred from homology"/>
<dbReference type="GO" id="GO:0015424">
    <property type="term" value="F:ABC-type amino acid transporter activity"/>
    <property type="evidence" value="ECO:0007669"/>
    <property type="project" value="InterPro"/>
</dbReference>
<accession>A0A1I3BAS7</accession>
<keyword evidence="3" id="KW-0813">Transport</keyword>
<dbReference type="FunFam" id="3.40.50.300:FF:000020">
    <property type="entry name" value="Amino acid ABC transporter ATP-binding component"/>
    <property type="match status" value="1"/>
</dbReference>
<dbReference type="STRING" id="1576369.SAMN05421753_101347"/>
<dbReference type="PANTHER" id="PTHR43166:SF9">
    <property type="entry name" value="GLUTAMATE_ASPARTATE IMPORT ATP-BINDING PROTEIN GLTL"/>
    <property type="match status" value="1"/>
</dbReference>
<dbReference type="InterPro" id="IPR003439">
    <property type="entry name" value="ABC_transporter-like_ATP-bd"/>
</dbReference>
<sequence length="247" mass="26636">MIRLQNIVKRYGKTEVLRGVSLTVAKGEVCVLLGPSGGGKSTLLRTINGLETFEAGEIQVDDITLPPNGQPGRDAALVRIRKRVGMVFQQFNLFPHRSVLQNVIEAPVHVLGRPVEEARAHAKKLLDRVGLGEKCDAYPGQLSGGQQQRVAIARALAMNPEAILFDEPTSALDPRMTAEVTSVMSDLASEGQTMIVVTHGMGFARAVAHQVHLLHAGSIAESGPPEEIFEHPRTEVGQAFLAESRKG</sequence>
<gene>
    <name evidence="10" type="ORF">SAMN05421753_101347</name>
</gene>
<evidence type="ECO:0000313" key="11">
    <source>
        <dbReference type="Proteomes" id="UP000199518"/>
    </source>
</evidence>
<dbReference type="GO" id="GO:0016887">
    <property type="term" value="F:ATP hydrolysis activity"/>
    <property type="evidence" value="ECO:0007669"/>
    <property type="project" value="InterPro"/>
</dbReference>
<comment type="subcellular location">
    <subcellularLocation>
        <location evidence="1">Cell membrane</location>
        <topology evidence="1">Peripheral membrane protein</topology>
    </subcellularLocation>
</comment>
<keyword evidence="6 10" id="KW-0067">ATP-binding</keyword>